<keyword evidence="1" id="KW-0812">Transmembrane</keyword>
<dbReference type="EMBL" id="JF284458">
    <property type="protein sequence ID" value="AEL23005.1"/>
    <property type="molecule type" value="mRNA"/>
</dbReference>
<sequence length="69" mass="7829">MWNLSMDAGRYGRGECWSFQFFVLLHPCALLLFVMINDVLICWAGLRESIQLVLLLKGHASPPHILISS</sequence>
<keyword evidence="1" id="KW-1133">Transmembrane helix</keyword>
<keyword evidence="1" id="KW-0472">Membrane</keyword>
<name>G0ZJ08_CHEQU</name>
<accession>G0ZJ08</accession>
<proteinExistence type="evidence at transcript level"/>
<protein>
    <submittedName>
        <fullName evidence="2">Chloride intracellular channel isoform</fullName>
    </submittedName>
</protein>
<evidence type="ECO:0000313" key="2">
    <source>
        <dbReference type="EMBL" id="AEL23005.1"/>
    </source>
</evidence>
<reference evidence="2" key="1">
    <citation type="journal article" date="2011" name="Dev. Comp. Immunol.">
        <title>Differential gene expression profile from haematopoietic tissue stem cells of red claw crayfish, Cherax quadricarinatus, in response to WSSV infection.</title>
        <authorList>
            <person name="Liu H.P."/>
            <person name="Chen R.Y."/>
            <person name="Zhang Q.X."/>
            <person name="Peng H."/>
            <person name="Wang K.J."/>
        </authorList>
    </citation>
    <scope>NUCLEOTIDE SEQUENCE</scope>
</reference>
<evidence type="ECO:0000256" key="1">
    <source>
        <dbReference type="SAM" id="Phobius"/>
    </source>
</evidence>
<feature type="transmembrane region" description="Helical" evidence="1">
    <location>
        <begin position="21"/>
        <end position="46"/>
    </location>
</feature>
<dbReference type="AlphaFoldDB" id="G0ZJ08"/>
<reference evidence="2" key="2">
    <citation type="submission" date="2011-02" db="EMBL/GenBank/DDBJ databases">
        <authorList>
            <person name="Liu H.-P."/>
            <person name="Chen R.-Y."/>
            <person name="Zhang Q.-X."/>
            <person name="Peng H."/>
            <person name="Wang K.-J."/>
        </authorList>
    </citation>
    <scope>NUCLEOTIDE SEQUENCE</scope>
</reference>
<organism evidence="2">
    <name type="scientific">Cherax quadricarinatus</name>
    <name type="common">Australian red claw crayfish</name>
    <dbReference type="NCBI Taxonomy" id="27406"/>
    <lineage>
        <taxon>Eukaryota</taxon>
        <taxon>Metazoa</taxon>
        <taxon>Ecdysozoa</taxon>
        <taxon>Arthropoda</taxon>
        <taxon>Crustacea</taxon>
        <taxon>Multicrustacea</taxon>
        <taxon>Malacostraca</taxon>
        <taxon>Eumalacostraca</taxon>
        <taxon>Eucarida</taxon>
        <taxon>Decapoda</taxon>
        <taxon>Pleocyemata</taxon>
        <taxon>Astacidea</taxon>
        <taxon>Parastacoidea</taxon>
        <taxon>Parastacidae</taxon>
        <taxon>Cherax</taxon>
    </lineage>
</organism>